<evidence type="ECO:0000259" key="4">
    <source>
        <dbReference type="PROSITE" id="PS50042"/>
    </source>
</evidence>
<dbReference type="Pfam" id="PF00027">
    <property type="entry name" value="cNMP_binding"/>
    <property type="match status" value="1"/>
</dbReference>
<protein>
    <submittedName>
        <fullName evidence="6">Crp/Fnr family transcriptional regulator</fullName>
    </submittedName>
</protein>
<evidence type="ECO:0000313" key="6">
    <source>
        <dbReference type="EMBL" id="BBP01836.1"/>
    </source>
</evidence>
<dbReference type="SMART" id="SM00419">
    <property type="entry name" value="HTH_CRP"/>
    <property type="match status" value="1"/>
</dbReference>
<dbReference type="EMBL" id="AP021881">
    <property type="protein sequence ID" value="BBP01836.1"/>
    <property type="molecule type" value="Genomic_DNA"/>
</dbReference>
<dbReference type="GO" id="GO:0003677">
    <property type="term" value="F:DNA binding"/>
    <property type="evidence" value="ECO:0007669"/>
    <property type="project" value="UniProtKB-KW"/>
</dbReference>
<gene>
    <name evidence="6" type="ORF">SFSGTM_25440</name>
</gene>
<dbReference type="Gene3D" id="1.10.10.10">
    <property type="entry name" value="Winged helix-like DNA-binding domain superfamily/Winged helix DNA-binding domain"/>
    <property type="match status" value="1"/>
</dbReference>
<dbReference type="KEGG" id="sniv:SFSGTM_25440"/>
<dbReference type="InterPro" id="IPR036388">
    <property type="entry name" value="WH-like_DNA-bd_sf"/>
</dbReference>
<accession>A0A809RJS9</accession>
<sequence>MPMINTAIITRLQQHYPALQTLSGEQLNLLLPDPRVISLPAGTIVFDENQTCQGFPMLLSGSIRVIKAAPNGRELQLYRVHPGESCILTSSCLLGHSHYTARGIVEHDAELLMLTTSNFNHLIQHHTQFRDYIFHLFAERLTDLMQLVTAVAFQKLDQRLAATLIKRNAPILSTHQALADELGSSREIISRILKGFADQGWVSLGREQIEIVNQTALKQLAEF</sequence>
<keyword evidence="1" id="KW-0805">Transcription regulation</keyword>
<dbReference type="SUPFAM" id="SSF51206">
    <property type="entry name" value="cAMP-binding domain-like"/>
    <property type="match status" value="1"/>
</dbReference>
<dbReference type="InterPro" id="IPR050397">
    <property type="entry name" value="Env_Response_Regulators"/>
</dbReference>
<dbReference type="SUPFAM" id="SSF46785">
    <property type="entry name" value="Winged helix' DNA-binding domain"/>
    <property type="match status" value="1"/>
</dbReference>
<dbReference type="PROSITE" id="PS50042">
    <property type="entry name" value="CNMP_BINDING_3"/>
    <property type="match status" value="1"/>
</dbReference>
<name>A0A809RJS9_9PROT</name>
<feature type="domain" description="Cyclic nucleotide-binding" evidence="4">
    <location>
        <begin position="18"/>
        <end position="140"/>
    </location>
</feature>
<dbReference type="AlphaFoldDB" id="A0A809RJS9"/>
<dbReference type="Gene3D" id="2.60.120.10">
    <property type="entry name" value="Jelly Rolls"/>
    <property type="match status" value="1"/>
</dbReference>
<keyword evidence="7" id="KW-1185">Reference proteome</keyword>
<evidence type="ECO:0000259" key="5">
    <source>
        <dbReference type="PROSITE" id="PS51063"/>
    </source>
</evidence>
<feature type="domain" description="HTH crp-type" evidence="5">
    <location>
        <begin position="154"/>
        <end position="215"/>
    </location>
</feature>
<dbReference type="InterPro" id="IPR000595">
    <property type="entry name" value="cNMP-bd_dom"/>
</dbReference>
<dbReference type="PROSITE" id="PS51063">
    <property type="entry name" value="HTH_CRP_2"/>
    <property type="match status" value="1"/>
</dbReference>
<keyword evidence="3" id="KW-0804">Transcription</keyword>
<reference evidence="7" key="1">
    <citation type="submission" date="2019-11" db="EMBL/GenBank/DDBJ databases">
        <title>Isolation and characterization of a novel species in the genus Sulfuriferula.</title>
        <authorList>
            <person name="Mochizuki J."/>
            <person name="Kojima H."/>
            <person name="Fukui M."/>
        </authorList>
    </citation>
    <scope>NUCLEOTIDE SEQUENCE [LARGE SCALE GENOMIC DNA]</scope>
    <source>
        <strain evidence="7">SGTM</strain>
    </source>
</reference>
<dbReference type="InterPro" id="IPR012318">
    <property type="entry name" value="HTH_CRP"/>
</dbReference>
<dbReference type="CDD" id="cd00038">
    <property type="entry name" value="CAP_ED"/>
    <property type="match status" value="1"/>
</dbReference>
<dbReference type="Proteomes" id="UP000463939">
    <property type="component" value="Chromosome"/>
</dbReference>
<evidence type="ECO:0000256" key="1">
    <source>
        <dbReference type="ARBA" id="ARBA00023015"/>
    </source>
</evidence>
<dbReference type="PANTHER" id="PTHR24567:SF74">
    <property type="entry name" value="HTH-TYPE TRANSCRIPTIONAL REGULATOR ARCR"/>
    <property type="match status" value="1"/>
</dbReference>
<dbReference type="GO" id="GO:0003700">
    <property type="term" value="F:DNA-binding transcription factor activity"/>
    <property type="evidence" value="ECO:0007669"/>
    <property type="project" value="TreeGrafter"/>
</dbReference>
<evidence type="ECO:0000256" key="2">
    <source>
        <dbReference type="ARBA" id="ARBA00023125"/>
    </source>
</evidence>
<dbReference type="InterPro" id="IPR036390">
    <property type="entry name" value="WH_DNA-bd_sf"/>
</dbReference>
<dbReference type="InterPro" id="IPR014710">
    <property type="entry name" value="RmlC-like_jellyroll"/>
</dbReference>
<dbReference type="GO" id="GO:0005829">
    <property type="term" value="C:cytosol"/>
    <property type="evidence" value="ECO:0007669"/>
    <property type="project" value="TreeGrafter"/>
</dbReference>
<dbReference type="InterPro" id="IPR018490">
    <property type="entry name" value="cNMP-bd_dom_sf"/>
</dbReference>
<evidence type="ECO:0000313" key="7">
    <source>
        <dbReference type="Proteomes" id="UP000463939"/>
    </source>
</evidence>
<dbReference type="Pfam" id="PF13545">
    <property type="entry name" value="HTH_Crp_2"/>
    <property type="match status" value="1"/>
</dbReference>
<organism evidence="6 7">
    <name type="scientific">Sulfuriferula nivalis</name>
    <dbReference type="NCBI Taxonomy" id="2675298"/>
    <lineage>
        <taxon>Bacteria</taxon>
        <taxon>Pseudomonadati</taxon>
        <taxon>Pseudomonadota</taxon>
        <taxon>Betaproteobacteria</taxon>
        <taxon>Nitrosomonadales</taxon>
        <taxon>Sulfuricellaceae</taxon>
        <taxon>Sulfuriferula</taxon>
    </lineage>
</organism>
<dbReference type="PANTHER" id="PTHR24567">
    <property type="entry name" value="CRP FAMILY TRANSCRIPTIONAL REGULATORY PROTEIN"/>
    <property type="match status" value="1"/>
</dbReference>
<keyword evidence="2" id="KW-0238">DNA-binding</keyword>
<proteinExistence type="predicted"/>
<evidence type="ECO:0000256" key="3">
    <source>
        <dbReference type="ARBA" id="ARBA00023163"/>
    </source>
</evidence>